<name>A0A4Y9YL99_9AGAM</name>
<feature type="region of interest" description="Disordered" evidence="1">
    <location>
        <begin position="142"/>
        <end position="285"/>
    </location>
</feature>
<feature type="compositionally biased region" description="Polar residues" evidence="1">
    <location>
        <begin position="142"/>
        <end position="154"/>
    </location>
</feature>
<evidence type="ECO:0000256" key="1">
    <source>
        <dbReference type="SAM" id="MobiDB-lite"/>
    </source>
</evidence>
<keyword evidence="3" id="KW-1185">Reference proteome</keyword>
<evidence type="ECO:0000313" key="3">
    <source>
        <dbReference type="Proteomes" id="UP000298327"/>
    </source>
</evidence>
<dbReference type="AlphaFoldDB" id="A0A4Y9YL99"/>
<organism evidence="2 3">
    <name type="scientific">Dentipellis fragilis</name>
    <dbReference type="NCBI Taxonomy" id="205917"/>
    <lineage>
        <taxon>Eukaryota</taxon>
        <taxon>Fungi</taxon>
        <taxon>Dikarya</taxon>
        <taxon>Basidiomycota</taxon>
        <taxon>Agaricomycotina</taxon>
        <taxon>Agaricomycetes</taxon>
        <taxon>Russulales</taxon>
        <taxon>Hericiaceae</taxon>
        <taxon>Dentipellis</taxon>
    </lineage>
</organism>
<reference evidence="2 3" key="1">
    <citation type="submission" date="2019-02" db="EMBL/GenBank/DDBJ databases">
        <title>Genome sequencing of the rare red list fungi Dentipellis fragilis.</title>
        <authorList>
            <person name="Buettner E."/>
            <person name="Kellner H."/>
        </authorList>
    </citation>
    <scope>NUCLEOTIDE SEQUENCE [LARGE SCALE GENOMIC DNA]</scope>
    <source>
        <strain evidence="2 3">DSM 105465</strain>
    </source>
</reference>
<accession>A0A4Y9YL99</accession>
<dbReference type="InterPro" id="IPR022024">
    <property type="entry name" value="DUF3602"/>
</dbReference>
<gene>
    <name evidence="2" type="ORF">EVG20_g6378</name>
</gene>
<dbReference type="EMBL" id="SEOQ01000423">
    <property type="protein sequence ID" value="TFY63294.1"/>
    <property type="molecule type" value="Genomic_DNA"/>
</dbReference>
<feature type="region of interest" description="Disordered" evidence="1">
    <location>
        <begin position="335"/>
        <end position="381"/>
    </location>
</feature>
<dbReference type="STRING" id="205917.A0A4Y9YL99"/>
<comment type="caution">
    <text evidence="2">The sequence shown here is derived from an EMBL/GenBank/DDBJ whole genome shotgun (WGS) entry which is preliminary data.</text>
</comment>
<dbReference type="PANTHER" id="PTHR34693:SF1">
    <property type="entry name" value="PROTEIN PAR32"/>
    <property type="match status" value="1"/>
</dbReference>
<dbReference type="PANTHER" id="PTHR34693">
    <property type="entry name" value="PROTEIN PAR32"/>
    <property type="match status" value="1"/>
</dbReference>
<feature type="compositionally biased region" description="Low complexity" evidence="1">
    <location>
        <begin position="213"/>
        <end position="222"/>
    </location>
</feature>
<dbReference type="OrthoDB" id="2537432at2759"/>
<sequence length="394" mass="42331">MHRLVLSLPSTPFSRLNYLFPTCSGSGPFSVPPPSNLATAKLGDPRCVERSLSFLISTEVTRSTEIRGVISLSSRSRKPVAGSKEATWFLSRELRLRLHGQVTIAICADLDSRKPCVPTGAINETTSVPFDSRIVTNTAHPCSTIMSGTVSPKSPVSPPRGDRSMSNDREFQSSGRGGAGNIRRDGSAVRHTPDGPDDFSSDFLRPRRRRQHPLALTRAPRPNLRRRRGARTGTRSHQGRLKRRAPASNNPPVAAARATSRAPTRGPTPARRSTAPDVAARGNIKPGDAIQADILELRDEEWASAHMPHVGLHSTGRGGAANITPDVPPPVDSPPHAGTPAHLAQHHTHEFESSGRGGAGNIVHSRSASRGAEVPRAPRAVRSMHMGLRRCCSA</sequence>
<protein>
    <submittedName>
        <fullName evidence="2">Uncharacterized protein</fullName>
    </submittedName>
</protein>
<proteinExistence type="predicted"/>
<feature type="compositionally biased region" description="Basic and acidic residues" evidence="1">
    <location>
        <begin position="182"/>
        <end position="194"/>
    </location>
</feature>
<feature type="compositionally biased region" description="Basic and acidic residues" evidence="1">
    <location>
        <begin position="160"/>
        <end position="171"/>
    </location>
</feature>
<dbReference type="Proteomes" id="UP000298327">
    <property type="component" value="Unassembled WGS sequence"/>
</dbReference>
<dbReference type="InterPro" id="IPR053203">
    <property type="entry name" value="Cisplatin_resist-associated"/>
</dbReference>
<feature type="compositionally biased region" description="Low complexity" evidence="1">
    <location>
        <begin position="246"/>
        <end position="276"/>
    </location>
</feature>
<dbReference type="Pfam" id="PF12223">
    <property type="entry name" value="DUF3602"/>
    <property type="match status" value="1"/>
</dbReference>
<evidence type="ECO:0000313" key="2">
    <source>
        <dbReference type="EMBL" id="TFY63294.1"/>
    </source>
</evidence>